<accession>A0ABR1SEI5</accession>
<keyword evidence="1" id="KW-0732">Signal</keyword>
<sequence length="137" mass="15081">MRSTIVVFFATLVAAAPSRSNIDARTGECYPGQMRCSDPMTLQECTYMETWQTIWDCTAPARCIENRTCSDGDRSTLAARDDPVCVPGQIECADRWTVERCGDGGFWQVTEVCEDPEQCVIDGEGGHCGMPGRRNAS</sequence>
<feature type="signal peptide" evidence="1">
    <location>
        <begin position="1"/>
        <end position="15"/>
    </location>
</feature>
<keyword evidence="3" id="KW-1185">Reference proteome</keyword>
<evidence type="ECO:0000313" key="3">
    <source>
        <dbReference type="Proteomes" id="UP001444661"/>
    </source>
</evidence>
<name>A0ABR1SEI5_9PEZI</name>
<gene>
    <name evidence="2" type="ORF">PG993_011412</name>
</gene>
<organism evidence="2 3">
    <name type="scientific">Apiospora rasikravindrae</name>
    <dbReference type="NCBI Taxonomy" id="990691"/>
    <lineage>
        <taxon>Eukaryota</taxon>
        <taxon>Fungi</taxon>
        <taxon>Dikarya</taxon>
        <taxon>Ascomycota</taxon>
        <taxon>Pezizomycotina</taxon>
        <taxon>Sordariomycetes</taxon>
        <taxon>Xylariomycetidae</taxon>
        <taxon>Amphisphaeriales</taxon>
        <taxon>Apiosporaceae</taxon>
        <taxon>Apiospora</taxon>
    </lineage>
</organism>
<protein>
    <submittedName>
        <fullName evidence="2">Uncharacterized protein</fullName>
    </submittedName>
</protein>
<reference evidence="2 3" key="1">
    <citation type="submission" date="2023-01" db="EMBL/GenBank/DDBJ databases">
        <title>Analysis of 21 Apiospora genomes using comparative genomics revels a genus with tremendous synthesis potential of carbohydrate active enzymes and secondary metabolites.</title>
        <authorList>
            <person name="Sorensen T."/>
        </authorList>
    </citation>
    <scope>NUCLEOTIDE SEQUENCE [LARGE SCALE GENOMIC DNA]</scope>
    <source>
        <strain evidence="2 3">CBS 33761</strain>
    </source>
</reference>
<dbReference type="EMBL" id="JAQQWK010000010">
    <property type="protein sequence ID" value="KAK8030121.1"/>
    <property type="molecule type" value="Genomic_DNA"/>
</dbReference>
<evidence type="ECO:0000256" key="1">
    <source>
        <dbReference type="SAM" id="SignalP"/>
    </source>
</evidence>
<evidence type="ECO:0000313" key="2">
    <source>
        <dbReference type="EMBL" id="KAK8030121.1"/>
    </source>
</evidence>
<comment type="caution">
    <text evidence="2">The sequence shown here is derived from an EMBL/GenBank/DDBJ whole genome shotgun (WGS) entry which is preliminary data.</text>
</comment>
<feature type="chain" id="PRO_5045162061" evidence="1">
    <location>
        <begin position="16"/>
        <end position="137"/>
    </location>
</feature>
<proteinExistence type="predicted"/>
<dbReference type="Proteomes" id="UP001444661">
    <property type="component" value="Unassembled WGS sequence"/>
</dbReference>